<evidence type="ECO:0008006" key="3">
    <source>
        <dbReference type="Google" id="ProtNLM"/>
    </source>
</evidence>
<name>A0ABT6ZLP5_9ACTN</name>
<reference evidence="1" key="1">
    <citation type="submission" date="2023-05" db="EMBL/GenBank/DDBJ databases">
        <title>[olsenella] sp. nov., isolated from a pig farm feces dump.</title>
        <authorList>
            <person name="Chang Y.-H."/>
        </authorList>
    </citation>
    <scope>NUCLEOTIDE SEQUENCE</scope>
    <source>
        <strain evidence="1">YH-ols2217</strain>
    </source>
</reference>
<evidence type="ECO:0000313" key="1">
    <source>
        <dbReference type="EMBL" id="MDJ1129983.1"/>
    </source>
</evidence>
<gene>
    <name evidence="1" type="ORF">QJ043_07815</name>
</gene>
<dbReference type="Proteomes" id="UP001431693">
    <property type="component" value="Unassembled WGS sequence"/>
</dbReference>
<proteinExistence type="predicted"/>
<dbReference type="RefSeq" id="WP_283722791.1">
    <property type="nucleotide sequence ID" value="NZ_JASJEX010000003.1"/>
</dbReference>
<comment type="caution">
    <text evidence="1">The sequence shown here is derived from an EMBL/GenBank/DDBJ whole genome shotgun (WGS) entry which is preliminary data.</text>
</comment>
<protein>
    <recommendedName>
        <fullName evidence="3">DUF559 domain-containing protein</fullName>
    </recommendedName>
</protein>
<sequence length="225" mass="25943">MTTTLMLGWELCGHYAKLTERDQRTRGTSQGFIGRDPLCTKAEIDALLARMPRGVPGSARARRAARLVRDRSRSPMETAVALMLFAPQRLGGFGMPEPVVNGTVELQPRRDALMRSRLELDLHWLDPLRVTEYNGFDFHEGKSKAQAAKDAIRHNELEIRQIPHLTLVGSEVMDRLRFQLNARNIAQMLNHRLRLETRDWNQRYERFHADLLGLDYTPPEAYERL</sequence>
<dbReference type="EMBL" id="JASJEX010000003">
    <property type="protein sequence ID" value="MDJ1129983.1"/>
    <property type="molecule type" value="Genomic_DNA"/>
</dbReference>
<accession>A0ABT6ZLP5</accession>
<evidence type="ECO:0000313" key="2">
    <source>
        <dbReference type="Proteomes" id="UP001431693"/>
    </source>
</evidence>
<keyword evidence="2" id="KW-1185">Reference proteome</keyword>
<organism evidence="1 2">
    <name type="scientific">Kribbibacterium absianum</name>
    <dbReference type="NCBI Taxonomy" id="3044210"/>
    <lineage>
        <taxon>Bacteria</taxon>
        <taxon>Bacillati</taxon>
        <taxon>Actinomycetota</taxon>
        <taxon>Coriobacteriia</taxon>
        <taxon>Coriobacteriales</taxon>
        <taxon>Kribbibacteriaceae</taxon>
        <taxon>Kribbibacterium</taxon>
    </lineage>
</organism>